<reference evidence="2" key="1">
    <citation type="submission" date="2018-05" db="EMBL/GenBank/DDBJ databases">
        <title>Pseudarcicella sp. HME7025 Genome sequencing and assembly.</title>
        <authorList>
            <person name="Kim H."/>
            <person name="Kang H."/>
            <person name="Joh K."/>
        </authorList>
    </citation>
    <scope>NUCLEOTIDE SEQUENCE [LARGE SCALE GENOMIC DNA]</scope>
    <source>
        <strain evidence="2">HME7025</strain>
    </source>
</reference>
<dbReference type="EMBL" id="CP029346">
    <property type="protein sequence ID" value="AWL09494.1"/>
    <property type="molecule type" value="Genomic_DNA"/>
</dbReference>
<evidence type="ECO:0000313" key="2">
    <source>
        <dbReference type="Proteomes" id="UP000245468"/>
    </source>
</evidence>
<dbReference type="RefSeq" id="WP_109323173.1">
    <property type="nucleotide sequence ID" value="NZ_CP029346.1"/>
</dbReference>
<gene>
    <name evidence="1" type="ORF">HME7025_01641</name>
</gene>
<evidence type="ECO:0000313" key="1">
    <source>
        <dbReference type="EMBL" id="AWL09494.1"/>
    </source>
</evidence>
<dbReference type="AlphaFoldDB" id="A0A2S2DVN9"/>
<dbReference type="Proteomes" id="UP000245468">
    <property type="component" value="Chromosome"/>
</dbReference>
<dbReference type="KEGG" id="psez:HME7025_01641"/>
<proteinExistence type="predicted"/>
<organism evidence="1 2">
    <name type="scientific">Aquirufa nivalisilvae</name>
    <dbReference type="NCBI Taxonomy" id="2516557"/>
    <lineage>
        <taxon>Bacteria</taxon>
        <taxon>Pseudomonadati</taxon>
        <taxon>Bacteroidota</taxon>
        <taxon>Cytophagia</taxon>
        <taxon>Cytophagales</taxon>
        <taxon>Flectobacillaceae</taxon>
        <taxon>Aquirufa</taxon>
    </lineage>
</organism>
<accession>A0A2S2DVN9</accession>
<sequence>MTTPITTYIDTNILNDIAPKGNDWTNSEWGKYLIRLSDKDQIEVWASPGNCLEIALNPDIDHRHNMARALNTLIKGQRMLPAYEFFVVDNLLRHIETNWEGTLHFDRLEFLKQNSSRIYISLLGQLAALKDYNCSKGFGGILRPKIITQIIHSTIFSNPKAELEKRLEAMKTRDFRKHDLFSSYDGKAIDELETIEDKLKGQKYTVDKKAVEWLKKNKDELVKGYSLDEVYSSLQQVFIYWEDLNNTIVDFPKIVTEWDKIYTLEKTSEKYKVKPLPDDLIVRFKEKKHTIADTFAVLKELANRFYHFLIIPQVYYYTIINEIEKALNDGEIPTGGLVIDSHHSIGSIYTNLFLTRDTRLLSTIKYWHSQIPKEFNIFRDSANDLNEFKRKVEKEIRNQS</sequence>
<keyword evidence="2" id="KW-1185">Reference proteome</keyword>
<protein>
    <submittedName>
        <fullName evidence="1">Uncharacterized protein</fullName>
    </submittedName>
</protein>
<name>A0A2S2DVN9_9BACT</name>
<dbReference type="OrthoDB" id="1492235at2"/>